<feature type="region of interest" description="Disordered" evidence="1">
    <location>
        <begin position="89"/>
        <end position="227"/>
    </location>
</feature>
<feature type="compositionally biased region" description="Low complexity" evidence="1">
    <location>
        <begin position="501"/>
        <end position="518"/>
    </location>
</feature>
<feature type="compositionally biased region" description="Basic residues" evidence="1">
    <location>
        <begin position="2200"/>
        <end position="2209"/>
    </location>
</feature>
<feature type="compositionally biased region" description="Pro residues" evidence="1">
    <location>
        <begin position="3155"/>
        <end position="3171"/>
    </location>
</feature>
<feature type="compositionally biased region" description="Basic and acidic residues" evidence="1">
    <location>
        <begin position="936"/>
        <end position="946"/>
    </location>
</feature>
<feature type="compositionally biased region" description="Basic residues" evidence="1">
    <location>
        <begin position="3291"/>
        <end position="3300"/>
    </location>
</feature>
<feature type="compositionally biased region" description="Low complexity" evidence="1">
    <location>
        <begin position="2365"/>
        <end position="2377"/>
    </location>
</feature>
<feature type="compositionally biased region" description="Basic and acidic residues" evidence="1">
    <location>
        <begin position="2744"/>
        <end position="2759"/>
    </location>
</feature>
<feature type="compositionally biased region" description="Low complexity" evidence="1">
    <location>
        <begin position="482"/>
        <end position="494"/>
    </location>
</feature>
<feature type="compositionally biased region" description="Basic and acidic residues" evidence="1">
    <location>
        <begin position="2949"/>
        <end position="2965"/>
    </location>
</feature>
<organism evidence="2">
    <name type="scientific">Chromera velia CCMP2878</name>
    <dbReference type="NCBI Taxonomy" id="1169474"/>
    <lineage>
        <taxon>Eukaryota</taxon>
        <taxon>Sar</taxon>
        <taxon>Alveolata</taxon>
        <taxon>Colpodellida</taxon>
        <taxon>Chromeraceae</taxon>
        <taxon>Chromera</taxon>
    </lineage>
</organism>
<feature type="region of interest" description="Disordered" evidence="1">
    <location>
        <begin position="2934"/>
        <end position="3015"/>
    </location>
</feature>
<feature type="compositionally biased region" description="Low complexity" evidence="1">
    <location>
        <begin position="200"/>
        <end position="209"/>
    </location>
</feature>
<feature type="region of interest" description="Disordered" evidence="1">
    <location>
        <begin position="1393"/>
        <end position="1450"/>
    </location>
</feature>
<feature type="region of interest" description="Disordered" evidence="1">
    <location>
        <begin position="1544"/>
        <end position="1582"/>
    </location>
</feature>
<evidence type="ECO:0000256" key="1">
    <source>
        <dbReference type="SAM" id="MobiDB-lite"/>
    </source>
</evidence>
<feature type="compositionally biased region" description="Basic residues" evidence="1">
    <location>
        <begin position="2936"/>
        <end position="2948"/>
    </location>
</feature>
<feature type="region of interest" description="Disordered" evidence="1">
    <location>
        <begin position="382"/>
        <end position="518"/>
    </location>
</feature>
<reference evidence="2" key="1">
    <citation type="submission" date="2014-11" db="EMBL/GenBank/DDBJ databases">
        <authorList>
            <person name="Otto D Thomas"/>
            <person name="Naeem Raeece"/>
        </authorList>
    </citation>
    <scope>NUCLEOTIDE SEQUENCE</scope>
</reference>
<feature type="compositionally biased region" description="Basic and acidic residues" evidence="1">
    <location>
        <begin position="2717"/>
        <end position="2727"/>
    </location>
</feature>
<accession>A0A0G4ICQ7</accession>
<feature type="compositionally biased region" description="Low complexity" evidence="1">
    <location>
        <begin position="1933"/>
        <end position="1958"/>
    </location>
</feature>
<feature type="region of interest" description="Disordered" evidence="1">
    <location>
        <begin position="1779"/>
        <end position="1802"/>
    </location>
</feature>
<feature type="compositionally biased region" description="Polar residues" evidence="1">
    <location>
        <begin position="3085"/>
        <end position="3096"/>
    </location>
</feature>
<feature type="region of interest" description="Disordered" evidence="1">
    <location>
        <begin position="1619"/>
        <end position="1663"/>
    </location>
</feature>
<feature type="compositionally biased region" description="Basic and acidic residues" evidence="1">
    <location>
        <begin position="2693"/>
        <end position="2702"/>
    </location>
</feature>
<feature type="region of interest" description="Disordered" evidence="1">
    <location>
        <begin position="2256"/>
        <end position="2328"/>
    </location>
</feature>
<feature type="compositionally biased region" description="Basic and acidic residues" evidence="1">
    <location>
        <begin position="1419"/>
        <end position="1433"/>
    </location>
</feature>
<feature type="compositionally biased region" description="Low complexity" evidence="1">
    <location>
        <begin position="276"/>
        <end position="289"/>
    </location>
</feature>
<sequence>MPVEADKDKKANYSLVKSEVLPALRARLEEGEGNTGFKEAEGVFSKRAEKDSFKRQGWAQAEEYTGENDMWKRKLRSEKMSYAASGAGVMMGKPKAKGGKPKLSPHLLSLSTGPSRGAHRGVPFAPPPPFPDPKHSAVARPFLAPGSALTSGGKSEQGAADRPGTFFDLWSTAAGKKEDEKEKSAAKGEHTLSRGQTFAPSVPFPISSSPSPPTGRPKSEGLPMHPLSTLPLSVLRDAMKESRTTGMGVETAFKSRAAVLAASTPAASHFPPAGTERSVSEASDTSSVSEKSKSVKSPQRAPRALVSLMESDEEPKEGLGKVILEARLKAKAKATGADFRILRALKQSQEDEKTLEEAKKFAEAIKAGKWLSKDPALAAKLKKSGQQSRALLGKSVRMIDPKDADEGSPKASRRQQTDKDEKGKENTAGDASPGRSPRSVKSDRMDSVVSSRNVSRAASQKSSASGLRFSQKKKKKKEGDSSRAPSRVSSSRPATGRSVDGLSLPGAPPSSSSSSSHGSLIEDMGLVYKDQAPPVKQVLRTSLPAHIRIDNRLYREAVGRFDPDHDQNVWRSHDAVRMLFARWDKLMEQGVEEQKPEAAVEMVERLEILVATATELDKWMILKEGVANFLNNAQLKKDGQLGVDLLQDEKETLLGSSSRNLKGLSGMYKKTMSGLRQGLQASGQTRQNDKDTLKELKYARSKLETSIRLALKRAQFERSLVSDDLEDFDEEGEGDEKEDGKSAQGGTLSGSLAALIEVIYSCRPSSSVQGSLSRVHIEQLPAFYKTEDSVNTLKLLLHGVSRLRQAIPVALNLKVLLSVMDRAESERGAKALNTLMVTSLVESAESIRTRVNEALSVASLSNHLKAAMKDASKIPFLDPEKKEVLDRLQAAGLSDKLDKVPAQVLFKELQNIKALRQMEGQKVDEGKDGSSAAAVNEEKAKEDQMKKERKGTSHLQLPAGVLGPQGEDVTGNQKGPSSKQTKAAKAKASPKRQGTSFAKSLQPKKRGLPPASERRPSKDLQPFEREAPSSPTQTLQAKRSEDSEATSLNKSFKEGKGWGSAKNALKKMATTTLLKSTISEAPGIASPKVSPKRKQTVGSMSPEKEKKGSKAKKKSSVSPPKKTKGSIPADVGNPFDQESVSTDTLPLLDRSLGGGFSSTTVGKKINTAALENGAKRARLGKLEAEARTLWEEDQAFLEKRLRHMEEEIEKLSQLSVAASGAGGEEKQGEERRSSGGVGEMDKDDKDEWHLPKTSPEELEREKARLLERSKTILRLRSRGGGWAVPTITFGGGDDDPVDFEKTKKDMEELEARLKALQNDPSAGGSGEVVGFQTKRIGALSDFALATLLSYMEGKSEEEKNEVLKKAIAKREARIGALLAKGVIQTAEEYEEGSDDSLISSSFDSSSYSSSVSSSSSLSRSDRDKKGGRQKDKLTLASPPKHRRRSYIPSEDSPFLIENSAVFRPDEHKREASFLSPLFDRRPSTGRPRSASTLRLSINSAAGSLAGPLPPSLPQDQEVIDDLKRAATDSKKAPHSLQRRVSFLGDTLHSDIHGDPKGKSRSRNESTKHIGGKPAKEDHRLPVSAMLRSIQPQWLRRQTRAGSAWSSSSASSDLSFSSAFLSSDEEDNETGRLSSSSPHRGRRRNSQSARARRKREKHDRLRRTRSVISVPPFTPYDGASSAMKVLAGWTFDTIKEPMDLQVDRERVRKRADLLASLIGRSNLLRSEALTRSIDDLLPPAQLKCVNLKERKLELPEELPVLQRLHRDVLKALRVAMEREGDGVLSEEQKSKHEGGQKSIEGGSREIEALAKRIKVKAKKMAKLLKKDEKLEGRETPVDRPSTWSLWSGVKEIREQERAKIEKSIEASPTSWLHSRDHNGASPSSFNLDMRSPTSDSKTPKTTTSQMQHHTRPRFSLSRASSPTRRPSVGLRTLSRSSSPGRRTSNRSRPPSPSARQRGSVSVRSRPASPNQRRASGAASPERRRKSQCETNEPFRPQSENSQAADAKKAPAKPPAPIDSLIAITGEGRGGGVFDNEASRVRMKFLKSSGKVNRVAPPLRAILPPVALQAEDQKGKGRAKAKAAAAADPDGDQAHVTELQLQAAGLFAPAAVHNLIQAATRSTTASRVAAALRAAAVGKHSRGLGRGRRSGFRPGSLWDSGVKGLRGWRVSKERGEPRRGGGRHGGVSIPSSRMSSPISKNRGQRKRRPYRGVRVGIRPPGVTPKCVKGHQCEPPSFVKRTRSERWLIRRKVLSQKVFGTFAPPSRPETPSEISNDGEGDDRHALREARDSEFLQTRLRPVTRTMPVPASARQRGKESTRKQERGGGTPERLCAAVAAVTVGMPGPEGKASQTEFPLEDDDEWGEGSASSISASETSETPENLKRDQNGEEGGEQENEDEMEAGSLTSENGEEGETGGQNSRKSIVEKRQKLIEKLLGRAFDVRGQERMRDYLERHSRWREVPLSAPAGALLSSPDGGPSRWDAAERVAAENLMAVLSMEMRQEGEKASGGEKEKDNLTLNFRVKSALRRFRDATREADVKRKSQALPQQSDESTASAPHKGPSRKEKEKESTGGGKKEKERSAGTKEGEDVDKSVASDTSRRSRAAKERTLEDVLKEEAFDLRALRIALGAPALLSRLAALLASFAVAESEKPVPPPPPPSQQQQEHVHQRDEGTQTFLEEPELAEDPLMLGGREIDKREWRHTGTATSVVPPPSPVQDEKEKETETNEKEEESQRPPILQEISEGPKRTDTEQKREEAKPPAATVRFAEQPAEEETQSRGDLTVSAGSGERAGATAALPWLLQNIERMKHNLGDLREINNDESTQRRSFLRQPSRVLATQGLHRRSSFDPAALALNDKSQEDERQLFISRGFHFLTHAHWATDWVARQKLVREFLSGPGTARGIGESGGGAIRVSGFISSSGHSRLSGHANFQKALRSKRFKKNTKRKPSQEHTHEKRPGSKEIVQKASPLCHPARTGTATNAETPSHSPKESYTPVSAPPPTAPPRFSHTRPSTSAFRAARLSCLRPATGAVLGVTMSFCREPDEMRDRTATPSHSEEESDREEPRSLSSAASTTPEIEDKMGSQCQQNDPSFSTLLDPPNKKSPPSYSHPEPPSPRRNTPGVLQRNVISPSTSPRVSMLGLDRSQSPISSFEPPLPPSSESPPFSPPAQDPNLAELKQNAYRAAAAASAAFTKSNNLPAAVTYKKAPCTAPPRHVQDRCRQPVSATRHVGLSFSLTAEEDENCESHPDTPSSQLERSSTGSASGSSHTEGNPDDSPTSQWDEGTPLAGQKRRKKKRTKRTDTRINGGAALGGLPISGPGAKYKYQQAVSDSPLCTASAPLPKRDHWKRPFLCALSPTQNGGVSPAAFQASSRPGTGPSALRHPVFGSIPSPLSDLKALPPVPPCGRRVHTAAGAAEGGRGRHPACTHAPRPWHYADSIETSRLDGGGRKGLFVTGSLAHTRRVVLQEDLRGLWRGLEGVAEPDGLLGRFVVRQVDKYLKKEPPMSHKVKMLDRITLVEDSFL</sequence>
<feature type="region of interest" description="Disordered" evidence="1">
    <location>
        <begin position="727"/>
        <end position="746"/>
    </location>
</feature>
<feature type="region of interest" description="Disordered" evidence="1">
    <location>
        <begin position="3238"/>
        <end position="3319"/>
    </location>
</feature>
<feature type="region of interest" description="Disordered" evidence="1">
    <location>
        <begin position="2532"/>
        <end position="2612"/>
    </location>
</feature>
<feature type="compositionally biased region" description="Low complexity" evidence="1">
    <location>
        <begin position="101"/>
        <end position="111"/>
    </location>
</feature>
<feature type="region of interest" description="Disordered" evidence="1">
    <location>
        <begin position="2341"/>
        <end position="2424"/>
    </location>
</feature>
<name>A0A0G4ICQ7_9ALVE</name>
<feature type="compositionally biased region" description="Basic and acidic residues" evidence="1">
    <location>
        <begin position="397"/>
        <end position="408"/>
    </location>
</feature>
<feature type="compositionally biased region" description="Acidic residues" evidence="1">
    <location>
        <begin position="2387"/>
        <end position="2400"/>
    </location>
</feature>
<feature type="compositionally biased region" description="Basic and acidic residues" evidence="1">
    <location>
        <begin position="1223"/>
        <end position="1263"/>
    </location>
</feature>
<gene>
    <name evidence="2" type="ORF">Cvel_13179</name>
</gene>
<feature type="region of interest" description="Disordered" evidence="1">
    <location>
        <begin position="919"/>
        <end position="1061"/>
    </location>
</feature>
<feature type="compositionally biased region" description="Basic and acidic residues" evidence="1">
    <location>
        <begin position="2278"/>
        <end position="2290"/>
    </location>
</feature>
<feature type="compositionally biased region" description="Basic and acidic residues" evidence="1">
    <location>
        <begin position="2562"/>
        <end position="2612"/>
    </location>
</feature>
<feature type="compositionally biased region" description="Polar residues" evidence="1">
    <location>
        <begin position="2978"/>
        <end position="2988"/>
    </location>
</feature>
<feature type="compositionally biased region" description="Polar residues" evidence="1">
    <location>
        <begin position="3128"/>
        <end position="3137"/>
    </location>
</feature>
<feature type="compositionally biased region" description="Basic and acidic residues" evidence="1">
    <location>
        <begin position="919"/>
        <end position="928"/>
    </location>
</feature>
<feature type="compositionally biased region" description="Basic and acidic residues" evidence="1">
    <location>
        <begin position="1547"/>
        <end position="1580"/>
    </location>
</feature>
<feature type="region of interest" description="Disordered" evidence="1">
    <location>
        <begin position="2647"/>
        <end position="2787"/>
    </location>
</feature>
<feature type="compositionally biased region" description="Acidic residues" evidence="1">
    <location>
        <begin position="727"/>
        <end position="737"/>
    </location>
</feature>
<feature type="compositionally biased region" description="Polar residues" evidence="1">
    <location>
        <begin position="2544"/>
        <end position="2555"/>
    </location>
</feature>
<feature type="region of interest" description="Disordered" evidence="1">
    <location>
        <begin position="1077"/>
        <end position="1161"/>
    </location>
</feature>
<dbReference type="EMBL" id="CDMZ01005832">
    <property type="protein sequence ID" value="CEM54959.1"/>
    <property type="molecule type" value="Genomic_DNA"/>
</dbReference>
<proteinExistence type="predicted"/>
<feature type="region of interest" description="Disordered" evidence="1">
    <location>
        <begin position="3045"/>
        <end position="3179"/>
    </location>
</feature>
<feature type="region of interest" description="Disordered" evidence="1">
    <location>
        <begin position="2168"/>
        <end position="2228"/>
    </location>
</feature>
<feature type="compositionally biased region" description="Low complexity" evidence="1">
    <location>
        <begin position="3259"/>
        <end position="3268"/>
    </location>
</feature>
<feature type="compositionally biased region" description="Low complexity" evidence="1">
    <location>
        <begin position="2184"/>
        <end position="2197"/>
    </location>
</feature>
<feature type="compositionally biased region" description="Basic and acidic residues" evidence="1">
    <location>
        <begin position="1012"/>
        <end position="1027"/>
    </location>
</feature>
<feature type="region of interest" description="Disordered" evidence="1">
    <location>
        <begin position="263"/>
        <end position="317"/>
    </location>
</feature>
<dbReference type="VEuPathDB" id="CryptoDB:Cvel_13179"/>
<feature type="compositionally biased region" description="Low complexity" evidence="1">
    <location>
        <begin position="1395"/>
        <end position="1418"/>
    </location>
</feature>
<feature type="compositionally biased region" description="Basic residues" evidence="1">
    <location>
        <begin position="1638"/>
        <end position="1663"/>
    </location>
</feature>
<evidence type="ECO:0000313" key="2">
    <source>
        <dbReference type="EMBL" id="CEM54959.1"/>
    </source>
</evidence>
<feature type="compositionally biased region" description="Low complexity" evidence="1">
    <location>
        <begin position="447"/>
        <end position="459"/>
    </location>
</feature>
<feature type="compositionally biased region" description="Basic and acidic residues" evidence="1">
    <location>
        <begin position="2168"/>
        <end position="2177"/>
    </location>
</feature>
<feature type="region of interest" description="Disordered" evidence="1">
    <location>
        <begin position="3414"/>
        <end position="3433"/>
    </location>
</feature>
<feature type="region of interest" description="Disordered" evidence="1">
    <location>
        <begin position="1863"/>
        <end position="2032"/>
    </location>
</feature>
<feature type="region of interest" description="Disordered" evidence="1">
    <location>
        <begin position="1212"/>
        <end position="1263"/>
    </location>
</feature>
<protein>
    <submittedName>
        <fullName evidence="2">Uncharacterized protein</fullName>
    </submittedName>
</protein>
<feature type="compositionally biased region" description="Basic and acidic residues" evidence="1">
    <location>
        <begin position="1779"/>
        <end position="1794"/>
    </location>
</feature>
<feature type="compositionally biased region" description="Low complexity" evidence="1">
    <location>
        <begin position="1890"/>
        <end position="1903"/>
    </location>
</feature>
<feature type="compositionally biased region" description="Basic and acidic residues" evidence="1">
    <location>
        <begin position="415"/>
        <end position="427"/>
    </location>
</feature>
<feature type="compositionally biased region" description="Basic and acidic residues" evidence="1">
    <location>
        <begin position="175"/>
        <end position="192"/>
    </location>
</feature>
<feature type="compositionally biased region" description="Basic and acidic residues" evidence="1">
    <location>
        <begin position="2312"/>
        <end position="2322"/>
    </location>
</feature>